<accession>A0A4Y2QGK7</accession>
<reference evidence="1 5" key="1">
    <citation type="journal article" date="2019" name="Sci. Rep.">
        <title>Orb-weaving spider Araneus ventricosus genome elucidates the spidroin gene catalogue.</title>
        <authorList>
            <person name="Kono N."/>
            <person name="Nakamura H."/>
            <person name="Ohtoshi R."/>
            <person name="Moran D.A.P."/>
            <person name="Shinohara A."/>
            <person name="Yoshida Y."/>
            <person name="Fujiwara M."/>
            <person name="Mori M."/>
            <person name="Tomita M."/>
            <person name="Arakawa K."/>
        </authorList>
    </citation>
    <scope>NUCLEOTIDE SEQUENCE [LARGE SCALE GENOMIC DNA]</scope>
</reference>
<proteinExistence type="predicted"/>
<keyword evidence="5" id="KW-1185">Reference proteome</keyword>
<dbReference type="Proteomes" id="UP000499080">
    <property type="component" value="Unassembled WGS sequence"/>
</dbReference>
<dbReference type="AlphaFoldDB" id="A0A4Y2QGK7"/>
<dbReference type="EMBL" id="BGPR01220917">
    <property type="protein sequence ID" value="GBN62263.1"/>
    <property type="molecule type" value="Genomic_DNA"/>
</dbReference>
<organism evidence="1 5">
    <name type="scientific">Araneus ventricosus</name>
    <name type="common">Orbweaver spider</name>
    <name type="synonym">Epeira ventricosa</name>
    <dbReference type="NCBI Taxonomy" id="182803"/>
    <lineage>
        <taxon>Eukaryota</taxon>
        <taxon>Metazoa</taxon>
        <taxon>Ecdysozoa</taxon>
        <taxon>Arthropoda</taxon>
        <taxon>Chelicerata</taxon>
        <taxon>Arachnida</taxon>
        <taxon>Araneae</taxon>
        <taxon>Araneomorphae</taxon>
        <taxon>Entelegynae</taxon>
        <taxon>Araneoidea</taxon>
        <taxon>Araneidae</taxon>
        <taxon>Araneus</taxon>
    </lineage>
</organism>
<comment type="caution">
    <text evidence="1">The sequence shown here is derived from an EMBL/GenBank/DDBJ whole genome shotgun (WGS) entry which is preliminary data.</text>
</comment>
<evidence type="ECO:0000313" key="2">
    <source>
        <dbReference type="EMBL" id="GBN62169.1"/>
    </source>
</evidence>
<dbReference type="EMBL" id="BGPR01220886">
    <property type="protein sequence ID" value="GBN62187.1"/>
    <property type="molecule type" value="Genomic_DNA"/>
</dbReference>
<dbReference type="EMBL" id="BGPR01220878">
    <property type="protein sequence ID" value="GBN62169.1"/>
    <property type="molecule type" value="Genomic_DNA"/>
</dbReference>
<evidence type="ECO:0000313" key="4">
    <source>
        <dbReference type="EMBL" id="GBN62263.1"/>
    </source>
</evidence>
<protein>
    <submittedName>
        <fullName evidence="1">Uncharacterized protein</fullName>
    </submittedName>
</protein>
<evidence type="ECO:0000313" key="5">
    <source>
        <dbReference type="Proteomes" id="UP000499080"/>
    </source>
</evidence>
<evidence type="ECO:0000313" key="3">
    <source>
        <dbReference type="EMBL" id="GBN62187.1"/>
    </source>
</evidence>
<dbReference type="EMBL" id="BGPR01220863">
    <property type="protein sequence ID" value="GBN62136.1"/>
    <property type="molecule type" value="Genomic_DNA"/>
</dbReference>
<evidence type="ECO:0000313" key="1">
    <source>
        <dbReference type="EMBL" id="GBN62136.1"/>
    </source>
</evidence>
<gene>
    <name evidence="4" type="ORF">AVEN_177357_1</name>
    <name evidence="2" type="ORF">AVEN_257763_1</name>
    <name evidence="3" type="ORF">AVEN_39731_1</name>
    <name evidence="1" type="ORF">AVEN_98331_1</name>
</gene>
<sequence length="96" mass="10759">MKYDPSKRAINHPYGEIVGEGEYAWESDWRNQCLEGKELSPQNQKSPVWMSLGGVGEGSKRPVVRFGASVNGPPKSIDSLKSIKWVKNKLLLVQMD</sequence>
<name>A0A4Y2QGK7_ARAVE</name>